<sequence>MEIFLTYATCREREVLDVCVRKAAPVHLTFNIIGLVAGISYICGPIILDQNLPTETVYPFATDHYPALQIIYLMQSISVLQCCTVGPLDGQVCMPFWFNIARLKLLASDMRKISGVDDLNAFFYQSHFRIIRFTQKAIKVTRPMVMTTVAMATISVVFGAVHVIGVDISPIPRIFAAKNSSPIFFSE</sequence>
<organism evidence="10">
    <name type="scientific">Fopius arisanus</name>
    <dbReference type="NCBI Taxonomy" id="64838"/>
    <lineage>
        <taxon>Eukaryota</taxon>
        <taxon>Metazoa</taxon>
        <taxon>Ecdysozoa</taxon>
        <taxon>Arthropoda</taxon>
        <taxon>Hexapoda</taxon>
        <taxon>Insecta</taxon>
        <taxon>Pterygota</taxon>
        <taxon>Neoptera</taxon>
        <taxon>Endopterygota</taxon>
        <taxon>Hymenoptera</taxon>
        <taxon>Apocrita</taxon>
        <taxon>Ichneumonoidea</taxon>
        <taxon>Braconidae</taxon>
        <taxon>Opiinae</taxon>
        <taxon>Fopius</taxon>
    </lineage>
</organism>
<name>A0A0C9R364_9HYME</name>
<evidence type="ECO:0000256" key="2">
    <source>
        <dbReference type="ARBA" id="ARBA00022606"/>
    </source>
</evidence>
<dbReference type="AlphaFoldDB" id="A0A0C9R364"/>
<keyword evidence="8" id="KW-0807">Transducer</keyword>
<gene>
    <name evidence="10" type="primary">Or47b</name>
    <name evidence="10" type="ORF">g.22863</name>
</gene>
<evidence type="ECO:0000256" key="6">
    <source>
        <dbReference type="ARBA" id="ARBA00023136"/>
    </source>
</evidence>
<keyword evidence="3 9" id="KW-0812">Transmembrane</keyword>
<comment type="subcellular location">
    <subcellularLocation>
        <location evidence="1">Membrane</location>
        <topology evidence="1">Multi-pass membrane protein</topology>
    </subcellularLocation>
</comment>
<evidence type="ECO:0000256" key="1">
    <source>
        <dbReference type="ARBA" id="ARBA00004141"/>
    </source>
</evidence>
<dbReference type="EMBL" id="GBYB01007237">
    <property type="protein sequence ID" value="JAG77004.1"/>
    <property type="molecule type" value="Transcribed_RNA"/>
</dbReference>
<accession>A0A0C9R364</accession>
<dbReference type="GO" id="GO:0005549">
    <property type="term" value="F:odorant binding"/>
    <property type="evidence" value="ECO:0007669"/>
    <property type="project" value="InterPro"/>
</dbReference>
<protein>
    <submittedName>
        <fullName evidence="10">Or47b protein</fullName>
    </submittedName>
</protein>
<keyword evidence="2" id="KW-0716">Sensory transduction</keyword>
<keyword evidence="7" id="KW-0675">Receptor</keyword>
<evidence type="ECO:0000256" key="5">
    <source>
        <dbReference type="ARBA" id="ARBA00022989"/>
    </source>
</evidence>
<feature type="transmembrane region" description="Helical" evidence="9">
    <location>
        <begin position="144"/>
        <end position="165"/>
    </location>
</feature>
<dbReference type="GO" id="GO:0016020">
    <property type="term" value="C:membrane"/>
    <property type="evidence" value="ECO:0007669"/>
    <property type="project" value="UniProtKB-SubCell"/>
</dbReference>
<evidence type="ECO:0000256" key="3">
    <source>
        <dbReference type="ARBA" id="ARBA00022692"/>
    </source>
</evidence>
<evidence type="ECO:0000256" key="8">
    <source>
        <dbReference type="ARBA" id="ARBA00023224"/>
    </source>
</evidence>
<keyword evidence="6 9" id="KW-0472">Membrane</keyword>
<evidence type="ECO:0000256" key="4">
    <source>
        <dbReference type="ARBA" id="ARBA00022725"/>
    </source>
</evidence>
<keyword evidence="5 9" id="KW-1133">Transmembrane helix</keyword>
<evidence type="ECO:0000256" key="7">
    <source>
        <dbReference type="ARBA" id="ARBA00023170"/>
    </source>
</evidence>
<dbReference type="InterPro" id="IPR004117">
    <property type="entry name" value="7tm6_olfct_rcpt"/>
</dbReference>
<evidence type="ECO:0000256" key="9">
    <source>
        <dbReference type="SAM" id="Phobius"/>
    </source>
</evidence>
<dbReference type="GO" id="GO:0007165">
    <property type="term" value="P:signal transduction"/>
    <property type="evidence" value="ECO:0007669"/>
    <property type="project" value="UniProtKB-KW"/>
</dbReference>
<evidence type="ECO:0000313" key="10">
    <source>
        <dbReference type="EMBL" id="JAG77004.1"/>
    </source>
</evidence>
<proteinExistence type="predicted"/>
<dbReference type="Pfam" id="PF02949">
    <property type="entry name" value="7tm_6"/>
    <property type="match status" value="1"/>
</dbReference>
<dbReference type="GO" id="GO:0004984">
    <property type="term" value="F:olfactory receptor activity"/>
    <property type="evidence" value="ECO:0007669"/>
    <property type="project" value="InterPro"/>
</dbReference>
<reference evidence="10" key="1">
    <citation type="submission" date="2015-01" db="EMBL/GenBank/DDBJ databases">
        <title>Transcriptome Assembly of Fopius arisanus.</title>
        <authorList>
            <person name="Geib S."/>
        </authorList>
    </citation>
    <scope>NUCLEOTIDE SEQUENCE</scope>
</reference>
<keyword evidence="4" id="KW-0552">Olfaction</keyword>